<feature type="domain" description="Outer membrane protein beta-barrel" evidence="4">
    <location>
        <begin position="395"/>
        <end position="796"/>
    </location>
</feature>
<evidence type="ECO:0000256" key="3">
    <source>
        <dbReference type="ARBA" id="ARBA00023237"/>
    </source>
</evidence>
<comment type="subcellular location">
    <subcellularLocation>
        <location evidence="1">Cell outer membrane</location>
    </subcellularLocation>
</comment>
<evidence type="ECO:0000259" key="4">
    <source>
        <dbReference type="Pfam" id="PF14905"/>
    </source>
</evidence>
<dbReference type="Pfam" id="PF14905">
    <property type="entry name" value="OMP_b-brl_3"/>
    <property type="match status" value="1"/>
</dbReference>
<dbReference type="STRING" id="662367.SAMN05216167_11765"/>
<gene>
    <name evidence="5" type="ORF">SAMN05216167_11765</name>
</gene>
<accession>A0A1I2CGG4</accession>
<keyword evidence="2" id="KW-0472">Membrane</keyword>
<dbReference type="PANTHER" id="PTHR40980">
    <property type="entry name" value="PLUG DOMAIN-CONTAINING PROTEIN"/>
    <property type="match status" value="1"/>
</dbReference>
<dbReference type="InterPro" id="IPR037066">
    <property type="entry name" value="Plug_dom_sf"/>
</dbReference>
<organism evidence="5 6">
    <name type="scientific">Spirosoma endophyticum</name>
    <dbReference type="NCBI Taxonomy" id="662367"/>
    <lineage>
        <taxon>Bacteria</taxon>
        <taxon>Pseudomonadati</taxon>
        <taxon>Bacteroidota</taxon>
        <taxon>Cytophagia</taxon>
        <taxon>Cytophagales</taxon>
        <taxon>Cytophagaceae</taxon>
        <taxon>Spirosoma</taxon>
    </lineage>
</organism>
<keyword evidence="3" id="KW-0998">Cell outer membrane</keyword>
<dbReference type="InterPro" id="IPR036942">
    <property type="entry name" value="Beta-barrel_TonB_sf"/>
</dbReference>
<dbReference type="Gene3D" id="2.40.170.20">
    <property type="entry name" value="TonB-dependent receptor, beta-barrel domain"/>
    <property type="match status" value="1"/>
</dbReference>
<dbReference type="GO" id="GO:0009279">
    <property type="term" value="C:cell outer membrane"/>
    <property type="evidence" value="ECO:0007669"/>
    <property type="project" value="UniProtKB-SubCell"/>
</dbReference>
<evidence type="ECO:0000313" key="5">
    <source>
        <dbReference type="EMBL" id="SFE66830.1"/>
    </source>
</evidence>
<name>A0A1I2CGG4_9BACT</name>
<evidence type="ECO:0000313" key="6">
    <source>
        <dbReference type="Proteomes" id="UP000198598"/>
    </source>
</evidence>
<keyword evidence="5" id="KW-0675">Receptor</keyword>
<reference evidence="5 6" key="1">
    <citation type="submission" date="2016-10" db="EMBL/GenBank/DDBJ databases">
        <authorList>
            <person name="de Groot N.N."/>
        </authorList>
    </citation>
    <scope>NUCLEOTIDE SEQUENCE [LARGE SCALE GENOMIC DNA]</scope>
    <source>
        <strain evidence="5 6">DSM 26130</strain>
    </source>
</reference>
<dbReference type="GO" id="GO:0030246">
    <property type="term" value="F:carbohydrate binding"/>
    <property type="evidence" value="ECO:0007669"/>
    <property type="project" value="InterPro"/>
</dbReference>
<dbReference type="InterPro" id="IPR013784">
    <property type="entry name" value="Carb-bd-like_fold"/>
</dbReference>
<dbReference type="Proteomes" id="UP000198598">
    <property type="component" value="Unassembled WGS sequence"/>
</dbReference>
<dbReference type="InterPro" id="IPR041700">
    <property type="entry name" value="OMP_b-brl_3"/>
</dbReference>
<sequence length="823" mass="90817">MADLYSPIASLPSYWIIVLLLATSLFTSAVYAQNLARITVSGQVRNTAGKPVEFATMVLLRTDSSMAKGAVTDTAGHYVFENVASGTYRVAATMVGYQRVISAPFTVKDDQLAVLVPNLLAREDSRTLGEVNVTAKKPFIEQLPDKTVLNVENSVIASGGTALEVLERAPGVLVDSQNERITLKGRERTLVMIDGKPTYLSAQEVVNLLRNTPSNSIETIELISNPSAKYDAAGNAGIINIRLKRGSRAGGTNGSATIGGGYGRVPKATAGLTVNHRAGGLSLFGNYNYDYRENFGSIDATRRFGSGDTLTSVRNLGYRPSTDRNHTFKAGADYAFGKRTSVGVMLNGAINDNNAQIDSKNLVYDANGQLQQTVTMLNASTRAMQRLSANANIKHSFDTLGRELTVDMDVSQVSIQPQDNMRTSYVDALGEEVRPELIQRNLPPSTVTIRAAKADYVHPLGKSAKLEAGAKISYVTSDNDVRFETLTETGYVPDPQRTNHFLYDETITAAYLNGSRDWGKWSVQGGLRAEHTRSLGNSVTLNKIVDRNYLNLFPSAFVTYNASPNHQWRTSFSRRIDRPNYQDLNPFIYVMDPYTYREGNPFLRAQYTNAFQVGYTYKGETSISLSYNHTTDVITGVNDPQGQTLRATTVNLAALDNVNLAISLPIQLTRWWTIRPSANVFWNAYDAEYAGQRLDYRQLSANLTMNQSFVLPYGFTAELAGFYNSPMVYGQMQYKSQGQLSVGVQKSLWNKAATVRINVSDLMHTMRGAGSANLPNTRLDFVSRWESRVARLTFTYNFGNRNLKTTRQRRSGVEDEQGRIGGN</sequence>
<proteinExistence type="predicted"/>
<dbReference type="Gene3D" id="2.170.130.10">
    <property type="entry name" value="TonB-dependent receptor, plug domain"/>
    <property type="match status" value="1"/>
</dbReference>
<dbReference type="Pfam" id="PF13620">
    <property type="entry name" value="CarboxypepD_reg"/>
    <property type="match status" value="1"/>
</dbReference>
<dbReference type="PANTHER" id="PTHR40980:SF4">
    <property type="entry name" value="TONB-DEPENDENT RECEPTOR-LIKE BETA-BARREL DOMAIN-CONTAINING PROTEIN"/>
    <property type="match status" value="1"/>
</dbReference>
<keyword evidence="6" id="KW-1185">Reference proteome</keyword>
<dbReference type="SUPFAM" id="SSF49452">
    <property type="entry name" value="Starch-binding domain-like"/>
    <property type="match status" value="1"/>
</dbReference>
<protein>
    <submittedName>
        <fullName evidence="5">Outer membrane receptor proteins, mostly Fe transport</fullName>
    </submittedName>
</protein>
<dbReference type="SUPFAM" id="SSF56935">
    <property type="entry name" value="Porins"/>
    <property type="match status" value="1"/>
</dbReference>
<dbReference type="AlphaFoldDB" id="A0A1I2CGG4"/>
<dbReference type="Gene3D" id="2.60.40.1120">
    <property type="entry name" value="Carboxypeptidase-like, regulatory domain"/>
    <property type="match status" value="1"/>
</dbReference>
<evidence type="ECO:0000256" key="1">
    <source>
        <dbReference type="ARBA" id="ARBA00004442"/>
    </source>
</evidence>
<dbReference type="EMBL" id="FOLQ01000017">
    <property type="protein sequence ID" value="SFE66830.1"/>
    <property type="molecule type" value="Genomic_DNA"/>
</dbReference>
<evidence type="ECO:0000256" key="2">
    <source>
        <dbReference type="ARBA" id="ARBA00023136"/>
    </source>
</evidence>